<sequence>MADLYGELEFPPRAEYLDQYKNYQVDIAHWQRLAGQFQKAFRQVYARRSAAVLLVHGPQGSGKSMFSARLAQDHERTRGGAFAPDLRNNL</sequence>
<name>A0A150S1K1_SORCE</name>
<gene>
    <name evidence="1" type="ORF">BE18_20600</name>
</gene>
<organism evidence="1 2">
    <name type="scientific">Sorangium cellulosum</name>
    <name type="common">Polyangium cellulosum</name>
    <dbReference type="NCBI Taxonomy" id="56"/>
    <lineage>
        <taxon>Bacteria</taxon>
        <taxon>Pseudomonadati</taxon>
        <taxon>Myxococcota</taxon>
        <taxon>Polyangia</taxon>
        <taxon>Polyangiales</taxon>
        <taxon>Polyangiaceae</taxon>
        <taxon>Sorangium</taxon>
    </lineage>
</organism>
<accession>A0A150S1K1</accession>
<protein>
    <submittedName>
        <fullName evidence="1">Uncharacterized protein</fullName>
    </submittedName>
</protein>
<evidence type="ECO:0000313" key="1">
    <source>
        <dbReference type="EMBL" id="KYF85724.1"/>
    </source>
</evidence>
<dbReference type="EMBL" id="JEMC01002661">
    <property type="protein sequence ID" value="KYF85724.1"/>
    <property type="molecule type" value="Genomic_DNA"/>
</dbReference>
<proteinExistence type="predicted"/>
<dbReference type="SUPFAM" id="SSF52540">
    <property type="entry name" value="P-loop containing nucleoside triphosphate hydrolases"/>
    <property type="match status" value="1"/>
</dbReference>
<dbReference type="AlphaFoldDB" id="A0A150S1K1"/>
<comment type="caution">
    <text evidence="1">The sequence shown here is derived from an EMBL/GenBank/DDBJ whole genome shotgun (WGS) entry which is preliminary data.</text>
</comment>
<dbReference type="InterPro" id="IPR027417">
    <property type="entry name" value="P-loop_NTPase"/>
</dbReference>
<reference evidence="1 2" key="1">
    <citation type="submission" date="2014-02" db="EMBL/GenBank/DDBJ databases">
        <title>The small core and large imbalanced accessory genome model reveals a collaborative survival strategy of Sorangium cellulosum strains in nature.</title>
        <authorList>
            <person name="Han K."/>
            <person name="Peng R."/>
            <person name="Blom J."/>
            <person name="Li Y.-Z."/>
        </authorList>
    </citation>
    <scope>NUCLEOTIDE SEQUENCE [LARGE SCALE GENOMIC DNA]</scope>
    <source>
        <strain evidence="1 2">So0149</strain>
    </source>
</reference>
<dbReference type="Proteomes" id="UP000075515">
    <property type="component" value="Unassembled WGS sequence"/>
</dbReference>
<evidence type="ECO:0000313" key="2">
    <source>
        <dbReference type="Proteomes" id="UP000075515"/>
    </source>
</evidence>